<evidence type="ECO:0000313" key="2">
    <source>
        <dbReference type="Proteomes" id="UP000054047"/>
    </source>
</evidence>
<organism evidence="1 2">
    <name type="scientific">Ancylostoma duodenale</name>
    <dbReference type="NCBI Taxonomy" id="51022"/>
    <lineage>
        <taxon>Eukaryota</taxon>
        <taxon>Metazoa</taxon>
        <taxon>Ecdysozoa</taxon>
        <taxon>Nematoda</taxon>
        <taxon>Chromadorea</taxon>
        <taxon>Rhabditida</taxon>
        <taxon>Rhabditina</taxon>
        <taxon>Rhabditomorpha</taxon>
        <taxon>Strongyloidea</taxon>
        <taxon>Ancylostomatidae</taxon>
        <taxon>Ancylostomatinae</taxon>
        <taxon>Ancylostoma</taxon>
    </lineage>
</organism>
<keyword evidence="2" id="KW-1185">Reference proteome</keyword>
<gene>
    <name evidence="1" type="ORF">ANCDUO_25291</name>
</gene>
<accession>A0A0C2BLL5</accession>
<dbReference type="Proteomes" id="UP000054047">
    <property type="component" value="Unassembled WGS sequence"/>
</dbReference>
<proteinExistence type="predicted"/>
<evidence type="ECO:0000313" key="1">
    <source>
        <dbReference type="EMBL" id="KIH44683.1"/>
    </source>
</evidence>
<dbReference type="OrthoDB" id="106945at2759"/>
<reference evidence="1 2" key="1">
    <citation type="submission" date="2013-12" db="EMBL/GenBank/DDBJ databases">
        <title>Draft genome of the parsitic nematode Ancylostoma duodenale.</title>
        <authorList>
            <person name="Mitreva M."/>
        </authorList>
    </citation>
    <scope>NUCLEOTIDE SEQUENCE [LARGE SCALE GENOMIC DNA]</scope>
    <source>
        <strain evidence="1 2">Zhejiang</strain>
    </source>
</reference>
<sequence>MWGIIVHHIRRNSKQYNTVNDLREAILEPWDHIDDKTVKTLKYKAVSTFSIGHEKKIPQT</sequence>
<dbReference type="EMBL" id="KN776272">
    <property type="protein sequence ID" value="KIH44683.1"/>
    <property type="molecule type" value="Genomic_DNA"/>
</dbReference>
<name>A0A0C2BLL5_9BILA</name>
<dbReference type="AlphaFoldDB" id="A0A0C2BLL5"/>
<protein>
    <submittedName>
        <fullName evidence="1">Uncharacterized protein</fullName>
    </submittedName>
</protein>